<evidence type="ECO:0000256" key="2">
    <source>
        <dbReference type="SAM" id="SignalP"/>
    </source>
</evidence>
<reference evidence="3" key="3">
    <citation type="submission" date="2025-05" db="UniProtKB">
        <authorList>
            <consortium name="EnsemblMetazoa"/>
        </authorList>
    </citation>
    <scope>IDENTIFICATION</scope>
    <source>
        <strain evidence="3">PEST</strain>
    </source>
</reference>
<evidence type="ECO:0008006" key="5">
    <source>
        <dbReference type="Google" id="ProtNLM"/>
    </source>
</evidence>
<keyword evidence="2" id="KW-0732">Signal</keyword>
<dbReference type="Proteomes" id="UP000007062">
    <property type="component" value="Chromosome 2R"/>
</dbReference>
<sequence length="93" mass="10251">MFAMKLSVLFVITIVLNISVAHHGRRHGDRDDSDGDRDWDQGSSYWNGQATTTTTRVATVSTITPLPGFTVNRNTTVTIPPFPLNTSFDVRTG</sequence>
<organism evidence="3 4">
    <name type="scientific">Anopheles gambiae</name>
    <name type="common">African malaria mosquito</name>
    <dbReference type="NCBI Taxonomy" id="7165"/>
    <lineage>
        <taxon>Eukaryota</taxon>
        <taxon>Metazoa</taxon>
        <taxon>Ecdysozoa</taxon>
        <taxon>Arthropoda</taxon>
        <taxon>Hexapoda</taxon>
        <taxon>Insecta</taxon>
        <taxon>Pterygota</taxon>
        <taxon>Neoptera</taxon>
        <taxon>Endopterygota</taxon>
        <taxon>Diptera</taxon>
        <taxon>Nematocera</taxon>
        <taxon>Culicoidea</taxon>
        <taxon>Culicidae</taxon>
        <taxon>Anophelinae</taxon>
        <taxon>Anopheles</taxon>
    </lineage>
</organism>
<reference evidence="3 4" key="2">
    <citation type="journal article" date="2004" name="Trends Parasitol.">
        <title>The Anopheles gambiae genome: an update.</title>
        <authorList>
            <person name="Mongin E."/>
            <person name="Louis C."/>
            <person name="Holt R.A."/>
            <person name="Birney E."/>
            <person name="Collins F.H."/>
        </authorList>
    </citation>
    <scope>NUCLEOTIDE SEQUENCE [LARGE SCALE GENOMIC DNA]</scope>
    <source>
        <strain evidence="3 4">PEST</strain>
    </source>
</reference>
<feature type="region of interest" description="Disordered" evidence="1">
    <location>
        <begin position="22"/>
        <end position="47"/>
    </location>
</feature>
<proteinExistence type="predicted"/>
<feature type="chain" id="PRO_5047202629" description="Secreted protein" evidence="2">
    <location>
        <begin position="22"/>
        <end position="93"/>
    </location>
</feature>
<reference evidence="3 4" key="1">
    <citation type="journal article" date="2002" name="Science">
        <title>The genome sequence of the malaria mosquito Anopheles gambiae.</title>
        <authorList>
            <person name="Holt R.A."/>
            <person name="Subramanian G.M."/>
            <person name="Halpern A."/>
            <person name="Sutton G.G."/>
            <person name="Charlab R."/>
            <person name="Nusskern D.R."/>
            <person name="Wincker P."/>
            <person name="Clark A.G."/>
            <person name="Ribeiro J.M."/>
            <person name="Wides R."/>
            <person name="Salzberg S.L."/>
            <person name="Loftus B."/>
            <person name="Yandell M."/>
            <person name="Majoros W.H."/>
            <person name="Rusch D.B."/>
            <person name="Lai Z."/>
            <person name="Kraft C.L."/>
            <person name="Abril J.F."/>
            <person name="Anthouard V."/>
            <person name="Arensburger P."/>
            <person name="Atkinson P.W."/>
            <person name="Baden H."/>
            <person name="de Berardinis V."/>
            <person name="Baldwin D."/>
            <person name="Benes V."/>
            <person name="Biedler J."/>
            <person name="Blass C."/>
            <person name="Bolanos R."/>
            <person name="Boscus D."/>
            <person name="Barnstead M."/>
            <person name="Cai S."/>
            <person name="Center A."/>
            <person name="Chaturverdi K."/>
            <person name="Christophides G.K."/>
            <person name="Chrystal M.A."/>
            <person name="Clamp M."/>
            <person name="Cravchik A."/>
            <person name="Curwen V."/>
            <person name="Dana A."/>
            <person name="Delcher A."/>
            <person name="Dew I."/>
            <person name="Evans C.A."/>
            <person name="Flanigan M."/>
            <person name="Grundschober-Freimoser A."/>
            <person name="Friedli L."/>
            <person name="Gu Z."/>
            <person name="Guan P."/>
            <person name="Guigo R."/>
            <person name="Hillenmeyer M.E."/>
            <person name="Hladun S.L."/>
            <person name="Hogan J.R."/>
            <person name="Hong Y.S."/>
            <person name="Hoover J."/>
            <person name="Jaillon O."/>
            <person name="Ke Z."/>
            <person name="Kodira C."/>
            <person name="Kokoza E."/>
            <person name="Koutsos A."/>
            <person name="Letunic I."/>
            <person name="Levitsky A."/>
            <person name="Liang Y."/>
            <person name="Lin J.J."/>
            <person name="Lobo N.F."/>
            <person name="Lopez J.R."/>
            <person name="Malek J.A."/>
            <person name="McIntosh T.C."/>
            <person name="Meister S."/>
            <person name="Miller J."/>
            <person name="Mobarry C."/>
            <person name="Mongin E."/>
            <person name="Murphy S.D."/>
            <person name="O'Brochta D.A."/>
            <person name="Pfannkoch C."/>
            <person name="Qi R."/>
            <person name="Regier M.A."/>
            <person name="Remington K."/>
            <person name="Shao H."/>
            <person name="Sharakhova M.V."/>
            <person name="Sitter C.D."/>
            <person name="Shetty J."/>
            <person name="Smith T.J."/>
            <person name="Strong R."/>
            <person name="Sun J."/>
            <person name="Thomasova D."/>
            <person name="Ton L.Q."/>
            <person name="Topalis P."/>
            <person name="Tu Z."/>
            <person name="Unger M.F."/>
            <person name="Walenz B."/>
            <person name="Wang A."/>
            <person name="Wang J."/>
            <person name="Wang M."/>
            <person name="Wang X."/>
            <person name="Woodford K.J."/>
            <person name="Wortman J.R."/>
            <person name="Wu M."/>
            <person name="Yao A."/>
            <person name="Zdobnov E.M."/>
            <person name="Zhang H."/>
            <person name="Zhao Q."/>
            <person name="Zhao S."/>
            <person name="Zhu S.C."/>
            <person name="Zhimulev I."/>
            <person name="Coluzzi M."/>
            <person name="della Torre A."/>
            <person name="Roth C.W."/>
            <person name="Louis C."/>
            <person name="Kalush F."/>
            <person name="Mural R.J."/>
            <person name="Myers E.W."/>
            <person name="Adams M.D."/>
            <person name="Smith H.O."/>
            <person name="Broder S."/>
            <person name="Gardner M.J."/>
            <person name="Fraser C.M."/>
            <person name="Birney E."/>
            <person name="Bork P."/>
            <person name="Brey P.T."/>
            <person name="Venter J.C."/>
            <person name="Weissenbach J."/>
            <person name="Kafatos F.C."/>
            <person name="Collins F.H."/>
            <person name="Hoffman S.L."/>
        </authorList>
    </citation>
    <scope>NUCLEOTIDE SEQUENCE [LARGE SCALE GENOMIC DNA]</scope>
    <source>
        <strain evidence="3 4">PEST</strain>
    </source>
</reference>
<accession>A0ABK8G7R4</accession>
<name>A0ABK8G7R4_ANOGA</name>
<evidence type="ECO:0000313" key="4">
    <source>
        <dbReference type="Proteomes" id="UP000007062"/>
    </source>
</evidence>
<feature type="signal peptide" evidence="2">
    <location>
        <begin position="1"/>
        <end position="21"/>
    </location>
</feature>
<evidence type="ECO:0000313" key="3">
    <source>
        <dbReference type="EnsemblMetazoa" id="AGAP029950.P12"/>
    </source>
</evidence>
<evidence type="ECO:0000256" key="1">
    <source>
        <dbReference type="SAM" id="MobiDB-lite"/>
    </source>
</evidence>
<dbReference type="EnsemblMetazoa" id="AGAP029950.R12">
    <property type="protein sequence ID" value="AGAP029950.P12"/>
    <property type="gene ID" value="AGAP029950"/>
</dbReference>
<dbReference type="EMBL" id="AAAB01008987">
    <property type="status" value="NOT_ANNOTATED_CDS"/>
    <property type="molecule type" value="Genomic_DNA"/>
</dbReference>
<keyword evidence="4" id="KW-1185">Reference proteome</keyword>
<protein>
    <recommendedName>
        <fullName evidence="5">Secreted protein</fullName>
    </recommendedName>
</protein>